<sequence length="62" mass="7537">MQTQTDYILIIHTGNDLLIEEDIDGHFDIDSYMKEMQVQFHEYELITKHEFNKRLDQMLGEY</sequence>
<gene>
    <name evidence="1" type="ORF">G9U52_18540</name>
</gene>
<comment type="caution">
    <text evidence="1">The sequence shown here is derived from an EMBL/GenBank/DDBJ whole genome shotgun (WGS) entry which is preliminary data.</text>
</comment>
<evidence type="ECO:0000313" key="2">
    <source>
        <dbReference type="Proteomes" id="UP001165962"/>
    </source>
</evidence>
<evidence type="ECO:0000313" key="1">
    <source>
        <dbReference type="EMBL" id="NHN31838.1"/>
    </source>
</evidence>
<dbReference type="Proteomes" id="UP001165962">
    <property type="component" value="Unassembled WGS sequence"/>
</dbReference>
<proteinExistence type="predicted"/>
<organism evidence="1 2">
    <name type="scientific">Paenibacillus agricola</name>
    <dbReference type="NCBI Taxonomy" id="2716264"/>
    <lineage>
        <taxon>Bacteria</taxon>
        <taxon>Bacillati</taxon>
        <taxon>Bacillota</taxon>
        <taxon>Bacilli</taxon>
        <taxon>Bacillales</taxon>
        <taxon>Paenibacillaceae</taxon>
        <taxon>Paenibacillus</taxon>
    </lineage>
</organism>
<dbReference type="RefSeq" id="WP_166152123.1">
    <property type="nucleotide sequence ID" value="NZ_JAAOIW010000006.1"/>
</dbReference>
<protein>
    <submittedName>
        <fullName evidence="1">Uncharacterized protein</fullName>
    </submittedName>
</protein>
<dbReference type="EMBL" id="JAAOIW010000006">
    <property type="protein sequence ID" value="NHN31838.1"/>
    <property type="molecule type" value="Genomic_DNA"/>
</dbReference>
<name>A0ABX0J798_9BACL</name>
<reference evidence="1" key="1">
    <citation type="submission" date="2020-03" db="EMBL/GenBank/DDBJ databases">
        <title>Draft sequencing of Paenibacilllus sp. S3N08.</title>
        <authorList>
            <person name="Kim D.-U."/>
        </authorList>
    </citation>
    <scope>NUCLEOTIDE SEQUENCE</scope>
    <source>
        <strain evidence="1">S3N08</strain>
    </source>
</reference>
<keyword evidence="2" id="KW-1185">Reference proteome</keyword>
<accession>A0ABX0J798</accession>